<dbReference type="PANTHER" id="PTHR43580">
    <property type="entry name" value="OXIDOREDUCTASE GLYR1-RELATED"/>
    <property type="match status" value="1"/>
</dbReference>
<evidence type="ECO:0000256" key="1">
    <source>
        <dbReference type="ARBA" id="ARBA00023002"/>
    </source>
</evidence>
<dbReference type="InterPro" id="IPR013328">
    <property type="entry name" value="6PGD_dom2"/>
</dbReference>
<dbReference type="InterPro" id="IPR002204">
    <property type="entry name" value="3-OH-isobutyrate_DH-rel_CS"/>
</dbReference>
<dbReference type="GO" id="GO:0016054">
    <property type="term" value="P:organic acid catabolic process"/>
    <property type="evidence" value="ECO:0007669"/>
    <property type="project" value="UniProtKB-ARBA"/>
</dbReference>
<evidence type="ECO:0000313" key="6">
    <source>
        <dbReference type="EMBL" id="ABK46036.1"/>
    </source>
</evidence>
<feature type="active site" evidence="3">
    <location>
        <position position="171"/>
    </location>
</feature>
<gene>
    <name evidence="6" type="ordered locus">Mmc1_3551</name>
</gene>
<sequence length="292" mass="30727">MQKIGFIGLGIMGSAMANSCHHAGYQLCVYNRGHARLKPFIDRSIPTAATPQALATQSDYMVIMVSDPAALLEVLQGPVGVCSADLTGKVVINASTVSVEASQQAATLVEQVGGAFLDAPVSGSKIPAQTGKLVFLAGGHHAVIQRCEPLLLSMGSAVIPCGAVGDGTRMKLAMNLLMSGMVQALAESLLLVRNSGLEDQLFMDAIKNSVLFAPILGMKGQAFLNRDFEPHFPLHLLYKDLNLIHAQALEHHVALPAGDAIRQGYAQAMQQGLGGLDIAAILQVLEKGIDTP</sequence>
<dbReference type="eggNOG" id="COG2084">
    <property type="taxonomic scope" value="Bacteria"/>
</dbReference>
<evidence type="ECO:0000313" key="7">
    <source>
        <dbReference type="Proteomes" id="UP000002586"/>
    </source>
</evidence>
<dbReference type="RefSeq" id="WP_011715092.1">
    <property type="nucleotide sequence ID" value="NC_008576.1"/>
</dbReference>
<protein>
    <submittedName>
        <fullName evidence="6">3-hydroxyisobutyrate dehydrogenase</fullName>
        <ecNumber evidence="6">1.1.1.31</ecNumber>
    </submittedName>
</protein>
<dbReference type="Gene3D" id="1.10.1040.10">
    <property type="entry name" value="N-(1-d-carboxylethyl)-l-norvaline Dehydrogenase, domain 2"/>
    <property type="match status" value="1"/>
</dbReference>
<feature type="domain" description="6-phosphogluconate dehydrogenase NADP-binding" evidence="4">
    <location>
        <begin position="3"/>
        <end position="161"/>
    </location>
</feature>
<evidence type="ECO:0000259" key="5">
    <source>
        <dbReference type="Pfam" id="PF14833"/>
    </source>
</evidence>
<dbReference type="PIRSF" id="PIRSF000103">
    <property type="entry name" value="HIBADH"/>
    <property type="match status" value="1"/>
</dbReference>
<keyword evidence="2" id="KW-0520">NAD</keyword>
<keyword evidence="7" id="KW-1185">Reference proteome</keyword>
<dbReference type="SUPFAM" id="SSF51735">
    <property type="entry name" value="NAD(P)-binding Rossmann-fold domains"/>
    <property type="match status" value="1"/>
</dbReference>
<reference evidence="7" key="1">
    <citation type="journal article" date="2009" name="Appl. Environ. Microbiol.">
        <title>Complete genome sequence of the chemolithoautotrophic marine magnetotactic coccus strain MC-1.</title>
        <authorList>
            <person name="Schubbe S."/>
            <person name="Williams T.J."/>
            <person name="Xie G."/>
            <person name="Kiss H.E."/>
            <person name="Brettin T.S."/>
            <person name="Martinez D."/>
            <person name="Ross C.A."/>
            <person name="Schuler D."/>
            <person name="Cox B.L."/>
            <person name="Nealson K.H."/>
            <person name="Bazylinski D.A."/>
        </authorList>
    </citation>
    <scope>NUCLEOTIDE SEQUENCE [LARGE SCALE GENOMIC DNA]</scope>
    <source>
        <strain evidence="7">ATCC BAA-1437 / JCM 17883 / MC-1</strain>
    </source>
</reference>
<dbReference type="SUPFAM" id="SSF48179">
    <property type="entry name" value="6-phosphogluconate dehydrogenase C-terminal domain-like"/>
    <property type="match status" value="1"/>
</dbReference>
<dbReference type="AlphaFoldDB" id="A0LDJ3"/>
<dbReference type="EMBL" id="CP000471">
    <property type="protein sequence ID" value="ABK46036.1"/>
    <property type="molecule type" value="Genomic_DNA"/>
</dbReference>
<reference evidence="6 7" key="2">
    <citation type="journal article" date="2012" name="Int. J. Syst. Evol. Microbiol.">
        <title>Magnetococcus marinus gen. nov., sp. nov., a marine, magnetotactic bacterium that represents a novel lineage (Magnetococcaceae fam. nov.; Magnetococcales ord. nov.) at the base of the Alphaproteobacteria.</title>
        <authorList>
            <person name="Bazylinski D.A."/>
            <person name="Williams T.J."/>
            <person name="Lefevre C.T."/>
            <person name="Berg R.J."/>
            <person name="Zhang C.L."/>
            <person name="Bowser S.S."/>
            <person name="Dean A.J."/>
            <person name="Beveridge T.J."/>
        </authorList>
    </citation>
    <scope>NUCLEOTIDE SEQUENCE [LARGE SCALE GENOMIC DNA]</scope>
    <source>
        <strain evidence="7">ATCC BAA-1437 / JCM 17883 / MC-1</strain>
    </source>
</reference>
<dbReference type="PANTHER" id="PTHR43580:SF2">
    <property type="entry name" value="CYTOKINE-LIKE NUCLEAR FACTOR N-PAC"/>
    <property type="match status" value="1"/>
</dbReference>
<dbReference type="Proteomes" id="UP000002586">
    <property type="component" value="Chromosome"/>
</dbReference>
<dbReference type="OrthoDB" id="9812907at2"/>
<dbReference type="Pfam" id="PF14833">
    <property type="entry name" value="NAD_binding_11"/>
    <property type="match status" value="1"/>
</dbReference>
<evidence type="ECO:0000256" key="3">
    <source>
        <dbReference type="PIRSR" id="PIRSR000103-1"/>
    </source>
</evidence>
<evidence type="ECO:0000256" key="2">
    <source>
        <dbReference type="ARBA" id="ARBA00023027"/>
    </source>
</evidence>
<dbReference type="Gene3D" id="3.40.50.720">
    <property type="entry name" value="NAD(P)-binding Rossmann-like Domain"/>
    <property type="match status" value="1"/>
</dbReference>
<dbReference type="GO" id="GO:0051287">
    <property type="term" value="F:NAD binding"/>
    <property type="evidence" value="ECO:0007669"/>
    <property type="project" value="InterPro"/>
</dbReference>
<proteinExistence type="predicted"/>
<dbReference type="Pfam" id="PF03446">
    <property type="entry name" value="NAD_binding_2"/>
    <property type="match status" value="1"/>
</dbReference>
<keyword evidence="1 6" id="KW-0560">Oxidoreductase</keyword>
<dbReference type="GO" id="GO:0008442">
    <property type="term" value="F:3-hydroxyisobutyrate dehydrogenase activity"/>
    <property type="evidence" value="ECO:0007669"/>
    <property type="project" value="UniProtKB-EC"/>
</dbReference>
<dbReference type="InterPro" id="IPR008927">
    <property type="entry name" value="6-PGluconate_DH-like_C_sf"/>
</dbReference>
<dbReference type="EC" id="1.1.1.31" evidence="6"/>
<dbReference type="InterPro" id="IPR036291">
    <property type="entry name" value="NAD(P)-bd_dom_sf"/>
</dbReference>
<dbReference type="HOGENOM" id="CLU_035117_0_0_5"/>
<dbReference type="InterPro" id="IPR015815">
    <property type="entry name" value="HIBADH-related"/>
</dbReference>
<accession>A0LDJ3</accession>
<dbReference type="STRING" id="156889.Mmc1_3551"/>
<name>A0LDJ3_MAGMM</name>
<dbReference type="GO" id="GO:0050661">
    <property type="term" value="F:NADP binding"/>
    <property type="evidence" value="ECO:0007669"/>
    <property type="project" value="InterPro"/>
</dbReference>
<evidence type="ECO:0000259" key="4">
    <source>
        <dbReference type="Pfam" id="PF03446"/>
    </source>
</evidence>
<dbReference type="InterPro" id="IPR029154">
    <property type="entry name" value="HIBADH-like_NADP-bd"/>
</dbReference>
<dbReference type="InterPro" id="IPR006115">
    <property type="entry name" value="6PGDH_NADP-bd"/>
</dbReference>
<dbReference type="PROSITE" id="PS00895">
    <property type="entry name" value="3_HYDROXYISOBUT_DH"/>
    <property type="match status" value="1"/>
</dbReference>
<feature type="domain" description="3-hydroxyisobutyrate dehydrogenase-like NAD-binding" evidence="5">
    <location>
        <begin position="165"/>
        <end position="285"/>
    </location>
</feature>
<organism evidence="6 7">
    <name type="scientific">Magnetococcus marinus (strain ATCC BAA-1437 / JCM 17883 / MC-1)</name>
    <dbReference type="NCBI Taxonomy" id="156889"/>
    <lineage>
        <taxon>Bacteria</taxon>
        <taxon>Pseudomonadati</taxon>
        <taxon>Pseudomonadota</taxon>
        <taxon>Magnetococcia</taxon>
        <taxon>Magnetococcales</taxon>
        <taxon>Magnetococcaceae</taxon>
        <taxon>Magnetococcus</taxon>
    </lineage>
</organism>
<dbReference type="KEGG" id="mgm:Mmc1_3551"/>
<dbReference type="InterPro" id="IPR051265">
    <property type="entry name" value="HIBADH-related_NP60_sf"/>
</dbReference>